<gene>
    <name evidence="1" type="ORF">J2W31_005519</name>
</gene>
<reference evidence="1" key="1">
    <citation type="submission" date="2023-07" db="EMBL/GenBank/DDBJ databases">
        <title>Sorghum-associated microbial communities from plants grown in Nebraska, USA.</title>
        <authorList>
            <person name="Schachtman D."/>
        </authorList>
    </citation>
    <scope>NUCLEOTIDE SEQUENCE</scope>
    <source>
        <strain evidence="1">DS3754</strain>
    </source>
</reference>
<dbReference type="EMBL" id="JAUSRD010000017">
    <property type="protein sequence ID" value="MDP9896384.1"/>
    <property type="molecule type" value="Genomic_DNA"/>
</dbReference>
<name>A0AAW8D752_9BURK</name>
<sequence length="195" mass="20986">MADMFDIQSKRGSLWHRWDPHIHTPGTALNDQYAGPDPWAVFLDAIEASNPPIRAIGRNDPIIDIGAFDGTLRGAIGGGGFITKQGTGTLRSQPETRVPSHIALGIDQRIHQGDILAACQMPESPDPAVGRDTEVRARAHADAIRLRNRTVRNGPRSMPRRSFGENLSIAGAVPRTSSACRASQGEGFHGATPLE</sequence>
<protein>
    <submittedName>
        <fullName evidence="1">Uncharacterized protein</fullName>
    </submittedName>
</protein>
<organism evidence="1 2">
    <name type="scientific">Variovorax boronicumulans</name>
    <dbReference type="NCBI Taxonomy" id="436515"/>
    <lineage>
        <taxon>Bacteria</taxon>
        <taxon>Pseudomonadati</taxon>
        <taxon>Pseudomonadota</taxon>
        <taxon>Betaproteobacteria</taxon>
        <taxon>Burkholderiales</taxon>
        <taxon>Comamonadaceae</taxon>
        <taxon>Variovorax</taxon>
    </lineage>
</organism>
<accession>A0AAW8D752</accession>
<comment type="caution">
    <text evidence="1">The sequence shown here is derived from an EMBL/GenBank/DDBJ whole genome shotgun (WGS) entry which is preliminary data.</text>
</comment>
<proteinExistence type="predicted"/>
<evidence type="ECO:0000313" key="2">
    <source>
        <dbReference type="Proteomes" id="UP001242045"/>
    </source>
</evidence>
<dbReference type="Proteomes" id="UP001242045">
    <property type="component" value="Unassembled WGS sequence"/>
</dbReference>
<dbReference type="AlphaFoldDB" id="A0AAW8D752"/>
<evidence type="ECO:0000313" key="1">
    <source>
        <dbReference type="EMBL" id="MDP9896384.1"/>
    </source>
</evidence>